<reference evidence="2 3" key="1">
    <citation type="submission" date="2017-04" db="EMBL/GenBank/DDBJ databases">
        <title>Draft genome sequence of Tuber borchii Vittad., a whitish edible truffle.</title>
        <authorList>
            <consortium name="DOE Joint Genome Institute"/>
            <person name="Murat C."/>
            <person name="Kuo A."/>
            <person name="Barry K.W."/>
            <person name="Clum A."/>
            <person name="Dockter R.B."/>
            <person name="Fauchery L."/>
            <person name="Iotti M."/>
            <person name="Kohler A."/>
            <person name="Labutti K."/>
            <person name="Lindquist E.A."/>
            <person name="Lipzen A."/>
            <person name="Ohm R.A."/>
            <person name="Wang M."/>
            <person name="Grigoriev I.V."/>
            <person name="Zambonelli A."/>
            <person name="Martin F.M."/>
        </authorList>
    </citation>
    <scope>NUCLEOTIDE SEQUENCE [LARGE SCALE GENOMIC DNA]</scope>
    <source>
        <strain evidence="2 3">Tbo3840</strain>
    </source>
</reference>
<keyword evidence="3" id="KW-1185">Reference proteome</keyword>
<organism evidence="2 3">
    <name type="scientific">Tuber borchii</name>
    <name type="common">White truffle</name>
    <dbReference type="NCBI Taxonomy" id="42251"/>
    <lineage>
        <taxon>Eukaryota</taxon>
        <taxon>Fungi</taxon>
        <taxon>Dikarya</taxon>
        <taxon>Ascomycota</taxon>
        <taxon>Pezizomycotina</taxon>
        <taxon>Pezizomycetes</taxon>
        <taxon>Pezizales</taxon>
        <taxon>Tuberaceae</taxon>
        <taxon>Tuber</taxon>
    </lineage>
</organism>
<dbReference type="OrthoDB" id="5394791at2759"/>
<name>A0A2T6ZCJ4_TUBBO</name>
<evidence type="ECO:0000313" key="2">
    <source>
        <dbReference type="EMBL" id="PUU73215.1"/>
    </source>
</evidence>
<gene>
    <name evidence="2" type="ORF">B9Z19DRAFT_1035371</name>
</gene>
<evidence type="ECO:0000313" key="3">
    <source>
        <dbReference type="Proteomes" id="UP000244722"/>
    </source>
</evidence>
<keyword evidence="1" id="KW-0732">Signal</keyword>
<feature type="chain" id="PRO_5015605574" evidence="1">
    <location>
        <begin position="19"/>
        <end position="98"/>
    </location>
</feature>
<proteinExistence type="predicted"/>
<evidence type="ECO:0000256" key="1">
    <source>
        <dbReference type="SAM" id="SignalP"/>
    </source>
</evidence>
<feature type="signal peptide" evidence="1">
    <location>
        <begin position="1"/>
        <end position="18"/>
    </location>
</feature>
<accession>A0A2T6ZCJ4</accession>
<dbReference type="Proteomes" id="UP000244722">
    <property type="component" value="Unassembled WGS sequence"/>
</dbReference>
<dbReference type="EMBL" id="NESQ01000400">
    <property type="protein sequence ID" value="PUU73215.1"/>
    <property type="molecule type" value="Genomic_DNA"/>
</dbReference>
<comment type="caution">
    <text evidence="2">The sequence shown here is derived from an EMBL/GenBank/DDBJ whole genome shotgun (WGS) entry which is preliminary data.</text>
</comment>
<sequence length="98" mass="10274">MLIKSLPVLTLFLTLTHAAALANPFTGIDTSDLDKRACTSGCRCDPSATPGLYCGYCWAVTSCQSGDCFNDVYQCGSGGNCCVYGKRDSCVARQGPGC</sequence>
<protein>
    <submittedName>
        <fullName evidence="2">Uncharacterized protein</fullName>
    </submittedName>
</protein>
<dbReference type="AlphaFoldDB" id="A0A2T6ZCJ4"/>